<proteinExistence type="predicted"/>
<dbReference type="InterPro" id="IPR024498">
    <property type="entry name" value="DUF2786"/>
</dbReference>
<organism evidence="3 4">
    <name type="scientific">Alkaliphilus peptidifermentans DSM 18978</name>
    <dbReference type="NCBI Taxonomy" id="1120976"/>
    <lineage>
        <taxon>Bacteria</taxon>
        <taxon>Bacillati</taxon>
        <taxon>Bacillota</taxon>
        <taxon>Clostridia</taxon>
        <taxon>Peptostreptococcales</taxon>
        <taxon>Natronincolaceae</taxon>
        <taxon>Alkaliphilus</taxon>
    </lineage>
</organism>
<accession>A0A1G5J0H2</accession>
<dbReference type="Pfam" id="PF10979">
    <property type="entry name" value="DUF2786"/>
    <property type="match status" value="1"/>
</dbReference>
<feature type="domain" description="DUF2786" evidence="1">
    <location>
        <begin position="4"/>
        <end position="41"/>
    </location>
</feature>
<dbReference type="InterPro" id="IPR055592">
    <property type="entry name" value="DUF7168"/>
</dbReference>
<evidence type="ECO:0000313" key="3">
    <source>
        <dbReference type="EMBL" id="SCY81836.1"/>
    </source>
</evidence>
<dbReference type="OrthoDB" id="1808266at2"/>
<dbReference type="AlphaFoldDB" id="A0A1G5J0H2"/>
<evidence type="ECO:0000313" key="4">
    <source>
        <dbReference type="Proteomes" id="UP000198636"/>
    </source>
</evidence>
<dbReference type="Proteomes" id="UP000198636">
    <property type="component" value="Unassembled WGS sequence"/>
</dbReference>
<reference evidence="3 4" key="1">
    <citation type="submission" date="2016-10" db="EMBL/GenBank/DDBJ databases">
        <authorList>
            <person name="de Groot N.N."/>
        </authorList>
    </citation>
    <scope>NUCLEOTIDE SEQUENCE [LARGE SCALE GENOMIC DNA]</scope>
    <source>
        <strain evidence="3 4">DSM 18978</strain>
    </source>
</reference>
<feature type="domain" description="DUF7168" evidence="2">
    <location>
        <begin position="62"/>
        <end position="183"/>
    </location>
</feature>
<sequence>MNGKIIEKIKKLLSLSESSNQHEARLAMLKAQELLVKHKLSLREIEDYKIDSNKIKDLASNITFTKAKWKAILAGLIADNFGCYIYFKTRNVNTITFFGREEDIAVCNLVLEYAVDCIESTIKRIQYKYKKAGYSTKGVANDYAIGFIKGMTEQFDEQKRTNQEWGLVLSKDKEVVDAYNKKVFKKSINTNTRYKGNSNVFNQGHKDGKKFSISDKISEGETQCRGDRLMG</sequence>
<protein>
    <submittedName>
        <fullName evidence="3">Uncharacterized protein</fullName>
    </submittedName>
</protein>
<dbReference type="RefSeq" id="WP_091544123.1">
    <property type="nucleotide sequence ID" value="NZ_FMUS01000017.1"/>
</dbReference>
<dbReference type="STRING" id="1120976.SAMN03080606_02596"/>
<gene>
    <name evidence="3" type="ORF">SAMN03080606_02596</name>
</gene>
<dbReference type="Pfam" id="PF23771">
    <property type="entry name" value="DUF7168"/>
    <property type="match status" value="1"/>
</dbReference>
<evidence type="ECO:0000259" key="1">
    <source>
        <dbReference type="Pfam" id="PF10979"/>
    </source>
</evidence>
<evidence type="ECO:0000259" key="2">
    <source>
        <dbReference type="Pfam" id="PF23771"/>
    </source>
</evidence>
<keyword evidence="4" id="KW-1185">Reference proteome</keyword>
<dbReference type="EMBL" id="FMUS01000017">
    <property type="protein sequence ID" value="SCY81836.1"/>
    <property type="molecule type" value="Genomic_DNA"/>
</dbReference>
<name>A0A1G5J0H2_9FIRM</name>